<keyword evidence="4" id="KW-1185">Reference proteome</keyword>
<dbReference type="AlphaFoldDB" id="A0A8X8YSL1"/>
<feature type="domain" description="SAP" evidence="2">
    <location>
        <begin position="19"/>
        <end position="53"/>
    </location>
</feature>
<name>A0A8X8YSL1_SALSN</name>
<feature type="region of interest" description="Disordered" evidence="1">
    <location>
        <begin position="85"/>
        <end position="109"/>
    </location>
</feature>
<reference evidence="3" key="2">
    <citation type="submission" date="2020-08" db="EMBL/GenBank/DDBJ databases">
        <title>Plant Genome Project.</title>
        <authorList>
            <person name="Zhang R.-G."/>
        </authorList>
    </citation>
    <scope>NUCLEOTIDE SEQUENCE</scope>
    <source>
        <strain evidence="3">Huo1</strain>
        <tissue evidence="3">Leaf</tissue>
    </source>
</reference>
<dbReference type="InterPro" id="IPR036361">
    <property type="entry name" value="SAP_dom_sf"/>
</dbReference>
<comment type="caution">
    <text evidence="3">The sequence shown here is derived from an EMBL/GenBank/DDBJ whole genome shotgun (WGS) entry which is preliminary data.</text>
</comment>
<evidence type="ECO:0000256" key="1">
    <source>
        <dbReference type="SAM" id="MobiDB-lite"/>
    </source>
</evidence>
<accession>A0A8X8YSL1</accession>
<evidence type="ECO:0000259" key="2">
    <source>
        <dbReference type="PROSITE" id="PS50800"/>
    </source>
</evidence>
<dbReference type="EMBL" id="PNBA02000001">
    <property type="protein sequence ID" value="KAG6437871.1"/>
    <property type="molecule type" value="Genomic_DNA"/>
</dbReference>
<protein>
    <recommendedName>
        <fullName evidence="2">SAP domain-containing protein</fullName>
    </recommendedName>
</protein>
<dbReference type="PROSITE" id="PS50800">
    <property type="entry name" value="SAP"/>
    <property type="match status" value="1"/>
</dbReference>
<evidence type="ECO:0000313" key="3">
    <source>
        <dbReference type="EMBL" id="KAG6437871.1"/>
    </source>
</evidence>
<organism evidence="3">
    <name type="scientific">Salvia splendens</name>
    <name type="common">Scarlet sage</name>
    <dbReference type="NCBI Taxonomy" id="180675"/>
    <lineage>
        <taxon>Eukaryota</taxon>
        <taxon>Viridiplantae</taxon>
        <taxon>Streptophyta</taxon>
        <taxon>Embryophyta</taxon>
        <taxon>Tracheophyta</taxon>
        <taxon>Spermatophyta</taxon>
        <taxon>Magnoliopsida</taxon>
        <taxon>eudicotyledons</taxon>
        <taxon>Gunneridae</taxon>
        <taxon>Pentapetalae</taxon>
        <taxon>asterids</taxon>
        <taxon>lamiids</taxon>
        <taxon>Lamiales</taxon>
        <taxon>Lamiaceae</taxon>
        <taxon>Nepetoideae</taxon>
        <taxon>Mentheae</taxon>
        <taxon>Salviinae</taxon>
        <taxon>Salvia</taxon>
        <taxon>Salvia subgen. Calosphace</taxon>
        <taxon>core Calosphace</taxon>
    </lineage>
</organism>
<evidence type="ECO:0000313" key="4">
    <source>
        <dbReference type="Proteomes" id="UP000298416"/>
    </source>
</evidence>
<proteinExistence type="predicted"/>
<sequence>MDENMDSNGQHDVNAIDDLQKLKIKQLREEAAKRGISAHGTEKELLDRRCTDNGDVVRDNDIVKEEANGDKIVTTVKKDSVVMHCSESRNEPPAQTGTTPIRALRPEESKEEPRIVKFISLICNIRQPLCEDLER</sequence>
<reference evidence="3" key="1">
    <citation type="submission" date="2018-01" db="EMBL/GenBank/DDBJ databases">
        <authorList>
            <person name="Mao J.F."/>
        </authorList>
    </citation>
    <scope>NUCLEOTIDE SEQUENCE</scope>
    <source>
        <strain evidence="3">Huo1</strain>
        <tissue evidence="3">Leaf</tissue>
    </source>
</reference>
<dbReference type="InterPro" id="IPR003034">
    <property type="entry name" value="SAP_dom"/>
</dbReference>
<gene>
    <name evidence="3" type="ORF">SASPL_102801</name>
</gene>
<dbReference type="Gene3D" id="1.10.720.30">
    <property type="entry name" value="SAP domain"/>
    <property type="match status" value="1"/>
</dbReference>
<dbReference type="Proteomes" id="UP000298416">
    <property type="component" value="Unassembled WGS sequence"/>
</dbReference>